<evidence type="ECO:0000313" key="2">
    <source>
        <dbReference type="EMBL" id="AOZ10460.1"/>
    </source>
</evidence>
<dbReference type="SUPFAM" id="SSF51735">
    <property type="entry name" value="NAD(P)-binding Rossmann-fold domains"/>
    <property type="match status" value="1"/>
</dbReference>
<evidence type="ECO:0000259" key="1">
    <source>
        <dbReference type="Pfam" id="PF01370"/>
    </source>
</evidence>
<evidence type="ECO:0000313" key="3">
    <source>
        <dbReference type="Proteomes" id="UP000177515"/>
    </source>
</evidence>
<organism evidence="2 3">
    <name type="scientific">Cupriavidus malaysiensis</name>
    <dbReference type="NCBI Taxonomy" id="367825"/>
    <lineage>
        <taxon>Bacteria</taxon>
        <taxon>Pseudomonadati</taxon>
        <taxon>Pseudomonadota</taxon>
        <taxon>Betaproteobacteria</taxon>
        <taxon>Burkholderiales</taxon>
        <taxon>Burkholderiaceae</taxon>
        <taxon>Cupriavidus</taxon>
    </lineage>
</organism>
<dbReference type="InterPro" id="IPR050177">
    <property type="entry name" value="Lipid_A_modif_metabolic_enz"/>
</dbReference>
<feature type="domain" description="NAD-dependent epimerase/dehydratase" evidence="1">
    <location>
        <begin position="7"/>
        <end position="244"/>
    </location>
</feature>
<dbReference type="Pfam" id="PF01370">
    <property type="entry name" value="Epimerase"/>
    <property type="match status" value="1"/>
</dbReference>
<dbReference type="PANTHER" id="PTHR43245:SF23">
    <property type="entry name" value="NAD(P)-BINDING DOMAIN-CONTAINING PROTEIN"/>
    <property type="match status" value="1"/>
</dbReference>
<dbReference type="EMBL" id="CP017755">
    <property type="protein sequence ID" value="AOZ10460.1"/>
    <property type="molecule type" value="Genomic_DNA"/>
</dbReference>
<proteinExistence type="predicted"/>
<dbReference type="Gene3D" id="3.40.50.720">
    <property type="entry name" value="NAD(P)-binding Rossmann-like Domain"/>
    <property type="match status" value="1"/>
</dbReference>
<gene>
    <name evidence="2" type="ORF">BKK80_33345</name>
</gene>
<protein>
    <recommendedName>
        <fullName evidence="1">NAD-dependent epimerase/dehydratase domain-containing protein</fullName>
    </recommendedName>
</protein>
<sequence>MSEEKRVLVTGAAGYIGSGVCRKLLSEGFSVIGMDSLMYGATGLLPLLVMPRFEFVRLDIRDHSQFQQQLDRIRPFAVVHLAAIVGDPACKKMPEAARQTNLDATKALFGVALENKTSRFIFASTCSNYGLSDSMALLSEDNALNPLSLYAETKVEAERWLIDNSATLETYILRFGTAHGLSARMRFDLTVNEFAQAIAMGSPFDVYDSETWRPYCHVNDFSDLICHICADKKIRAGVNVFNVGSDEENYRKIDLINTIAQATSRTARFTDIGRGADRRNYRVSFAKVAAELRFKPRYGVAYSARQISEALGLDLFPFHGGRYANV</sequence>
<dbReference type="Proteomes" id="UP000177515">
    <property type="component" value="Chromosome 2"/>
</dbReference>
<dbReference type="RefSeq" id="WP_071072947.1">
    <property type="nucleotide sequence ID" value="NZ_CP017755.1"/>
</dbReference>
<reference evidence="2 3" key="1">
    <citation type="submission" date="2016-10" db="EMBL/GenBank/DDBJ databases">
        <title>Complete genome sequences of three Cupriavidus strains isolated from various Malaysian environments.</title>
        <authorList>
            <person name="Abdullah A.A.-A."/>
            <person name="Shafie N.A.H."/>
            <person name="Lau N.S."/>
        </authorList>
    </citation>
    <scope>NUCLEOTIDE SEQUENCE [LARGE SCALE GENOMIC DNA]</scope>
    <source>
        <strain evidence="2 3">USMAA1020</strain>
    </source>
</reference>
<keyword evidence="3" id="KW-1185">Reference proteome</keyword>
<accession>A0A1D9IEF9</accession>
<dbReference type="CDD" id="cd08946">
    <property type="entry name" value="SDR_e"/>
    <property type="match status" value="1"/>
</dbReference>
<dbReference type="InterPro" id="IPR036291">
    <property type="entry name" value="NAD(P)-bd_dom_sf"/>
</dbReference>
<dbReference type="InterPro" id="IPR001509">
    <property type="entry name" value="Epimerase_deHydtase"/>
</dbReference>
<dbReference type="PANTHER" id="PTHR43245">
    <property type="entry name" value="BIFUNCTIONAL POLYMYXIN RESISTANCE PROTEIN ARNA"/>
    <property type="match status" value="1"/>
</dbReference>
<name>A0A1D9IEF9_9BURK</name>